<dbReference type="InterPro" id="IPR035926">
    <property type="entry name" value="NusB-like_sf"/>
</dbReference>
<feature type="binding site" evidence="6">
    <location>
        <position position="318"/>
    </location>
    <ligand>
        <name>S-adenosyl-L-methionine</name>
        <dbReference type="ChEBI" id="CHEBI:59789"/>
    </ligand>
</feature>
<dbReference type="RefSeq" id="WP_310910920.1">
    <property type="nucleotide sequence ID" value="NZ_JAVLVT010000001.1"/>
</dbReference>
<gene>
    <name evidence="9" type="ORF">RIF23_03980</name>
</gene>
<name>A0ABU2H2D8_9ACTN</name>
<keyword evidence="10" id="KW-1185">Reference proteome</keyword>
<feature type="active site" description="Nucleophile" evidence="6">
    <location>
        <position position="415"/>
    </location>
</feature>
<evidence type="ECO:0000313" key="9">
    <source>
        <dbReference type="EMBL" id="MDS1269452.1"/>
    </source>
</evidence>
<dbReference type="PROSITE" id="PS51686">
    <property type="entry name" value="SAM_MT_RSMB_NOP"/>
    <property type="match status" value="1"/>
</dbReference>
<dbReference type="InterPro" id="IPR023267">
    <property type="entry name" value="RCMT"/>
</dbReference>
<evidence type="ECO:0000256" key="7">
    <source>
        <dbReference type="SAM" id="MobiDB-lite"/>
    </source>
</evidence>
<evidence type="ECO:0000256" key="1">
    <source>
        <dbReference type="ARBA" id="ARBA00007494"/>
    </source>
</evidence>
<reference evidence="10" key="1">
    <citation type="submission" date="2023-07" db="EMBL/GenBank/DDBJ databases">
        <title>Novel species in the genus Lipingzhangella isolated from Sambhar Salt Lake.</title>
        <authorList>
            <person name="Jiya N."/>
            <person name="Kajale S."/>
            <person name="Sharma A."/>
        </authorList>
    </citation>
    <scope>NUCLEOTIDE SEQUENCE [LARGE SCALE GENOMIC DNA]</scope>
    <source>
        <strain evidence="10">LS1_29</strain>
    </source>
</reference>
<dbReference type="SUPFAM" id="SSF53335">
    <property type="entry name" value="S-adenosyl-L-methionine-dependent methyltransferases"/>
    <property type="match status" value="1"/>
</dbReference>
<feature type="region of interest" description="Disordered" evidence="7">
    <location>
        <begin position="1"/>
        <end position="26"/>
    </location>
</feature>
<sequence length="508" mass="54632">MRGTVARGDQTAANTHLDGQRTPGRDRARRVAYTVLRAVAQRDSYANLLLPRVLTEQGLSGRDAALATELTYGTLRNQGTYDAILDTCVDRSLRSVDDEVLPLLRLGAHQLLAMAVPAHIAVSATVNVARRIVGQQRARFVNAVLRRVGARDREAWLAILAPDHSRDPVAGLALRHSHPEWIVSALAEALGEQTDTPTDLTETRHLLTAHNERPLVSLLAKPGRATVSELVAEGAHPGRYSPYAAELNEGDPARMELVRQGHAAVQDEASQLVALALGRVPLHGRDQRWLDVCSGPGGKAALLANLAGQSSARLLAAEVRPGRAGLVAEALRGTVADAGRVVVADGTRPPWQAGAFDRVLVDAPCTGLGALRRRPEARWRRAPESLADLVPLQIDLLDQAVAAARPGGVVAYVTCSPHRAETTEVVAAVEARRGDIERLPAVDHILSVVSHTPPSEDEPTHHAVQPRHTEQAQALTGLAAGSHGEFAQFWPHRHGTDAIFLALLRRRE</sequence>
<keyword evidence="2 6" id="KW-0489">Methyltransferase</keyword>
<evidence type="ECO:0000256" key="5">
    <source>
        <dbReference type="ARBA" id="ARBA00022884"/>
    </source>
</evidence>
<keyword evidence="3 6" id="KW-0808">Transferase</keyword>
<feature type="domain" description="SAM-dependent MTase RsmB/NOP-type" evidence="8">
    <location>
        <begin position="190"/>
        <end position="507"/>
    </location>
</feature>
<dbReference type="SUPFAM" id="SSF48013">
    <property type="entry name" value="NusB-like"/>
    <property type="match status" value="1"/>
</dbReference>
<dbReference type="Proteomes" id="UP001250214">
    <property type="component" value="Unassembled WGS sequence"/>
</dbReference>
<accession>A0ABU2H2D8</accession>
<evidence type="ECO:0000259" key="8">
    <source>
        <dbReference type="PROSITE" id="PS51686"/>
    </source>
</evidence>
<dbReference type="PANTHER" id="PTHR22807:SF53">
    <property type="entry name" value="RIBOSOMAL RNA SMALL SUBUNIT METHYLTRANSFERASE B-RELATED"/>
    <property type="match status" value="1"/>
</dbReference>
<proteinExistence type="inferred from homology"/>
<dbReference type="InterPro" id="IPR029063">
    <property type="entry name" value="SAM-dependent_MTases_sf"/>
</dbReference>
<keyword evidence="5 6" id="KW-0694">RNA-binding</keyword>
<evidence type="ECO:0000256" key="4">
    <source>
        <dbReference type="ARBA" id="ARBA00022691"/>
    </source>
</evidence>
<dbReference type="InterPro" id="IPR018314">
    <property type="entry name" value="RsmB/NOL1/NOP2-like_CS"/>
</dbReference>
<dbReference type="InterPro" id="IPR049560">
    <property type="entry name" value="MeTrfase_RsmB-F_NOP2_cat"/>
</dbReference>
<dbReference type="PROSITE" id="PS01153">
    <property type="entry name" value="NOL1_NOP2_SUN"/>
    <property type="match status" value="1"/>
</dbReference>
<evidence type="ECO:0000313" key="10">
    <source>
        <dbReference type="Proteomes" id="UP001250214"/>
    </source>
</evidence>
<feature type="binding site" evidence="6">
    <location>
        <position position="345"/>
    </location>
    <ligand>
        <name>S-adenosyl-L-methionine</name>
        <dbReference type="ChEBI" id="CHEBI:59789"/>
    </ligand>
</feature>
<dbReference type="PANTHER" id="PTHR22807">
    <property type="entry name" value="NOP2 YEAST -RELATED NOL1/NOP2/FMU SUN DOMAIN-CONTAINING"/>
    <property type="match status" value="1"/>
</dbReference>
<comment type="caution">
    <text evidence="9">The sequence shown here is derived from an EMBL/GenBank/DDBJ whole genome shotgun (WGS) entry which is preliminary data.</text>
</comment>
<feature type="binding site" evidence="6">
    <location>
        <position position="362"/>
    </location>
    <ligand>
        <name>S-adenosyl-L-methionine</name>
        <dbReference type="ChEBI" id="CHEBI:59789"/>
    </ligand>
</feature>
<organism evidence="9 10">
    <name type="scientific">Lipingzhangella rawalii</name>
    <dbReference type="NCBI Taxonomy" id="2055835"/>
    <lineage>
        <taxon>Bacteria</taxon>
        <taxon>Bacillati</taxon>
        <taxon>Actinomycetota</taxon>
        <taxon>Actinomycetes</taxon>
        <taxon>Streptosporangiales</taxon>
        <taxon>Nocardiopsidaceae</taxon>
        <taxon>Lipingzhangella</taxon>
    </lineage>
</organism>
<dbReference type="Gene3D" id="3.40.50.150">
    <property type="entry name" value="Vaccinia Virus protein VP39"/>
    <property type="match status" value="1"/>
</dbReference>
<dbReference type="PRINTS" id="PR02008">
    <property type="entry name" value="RCMTFAMILY"/>
</dbReference>
<evidence type="ECO:0000256" key="2">
    <source>
        <dbReference type="ARBA" id="ARBA00022603"/>
    </source>
</evidence>
<dbReference type="InterPro" id="IPR006027">
    <property type="entry name" value="NusB_RsmB_TIM44"/>
</dbReference>
<dbReference type="Gene3D" id="1.10.940.10">
    <property type="entry name" value="NusB-like"/>
    <property type="match status" value="1"/>
</dbReference>
<feature type="binding site" evidence="6">
    <location>
        <begin position="293"/>
        <end position="299"/>
    </location>
    <ligand>
        <name>S-adenosyl-L-methionine</name>
        <dbReference type="ChEBI" id="CHEBI:59789"/>
    </ligand>
</feature>
<comment type="similarity">
    <text evidence="1 6">Belongs to the class I-like SAM-binding methyltransferase superfamily. RsmB/NOP family.</text>
</comment>
<dbReference type="Pfam" id="PF01189">
    <property type="entry name" value="Methyltr_RsmB-F"/>
    <property type="match status" value="1"/>
</dbReference>
<evidence type="ECO:0000256" key="3">
    <source>
        <dbReference type="ARBA" id="ARBA00022679"/>
    </source>
</evidence>
<dbReference type="InterPro" id="IPR001678">
    <property type="entry name" value="MeTrfase_RsmB-F_NOP2_dom"/>
</dbReference>
<evidence type="ECO:0000256" key="6">
    <source>
        <dbReference type="PROSITE-ProRule" id="PRU01023"/>
    </source>
</evidence>
<dbReference type="Pfam" id="PF01029">
    <property type="entry name" value="NusB"/>
    <property type="match status" value="1"/>
</dbReference>
<dbReference type="EMBL" id="JAVLVT010000001">
    <property type="protein sequence ID" value="MDS1269452.1"/>
    <property type="molecule type" value="Genomic_DNA"/>
</dbReference>
<keyword evidence="4 6" id="KW-0949">S-adenosyl-L-methionine</keyword>
<dbReference type="CDD" id="cd02440">
    <property type="entry name" value="AdoMet_MTases"/>
    <property type="match status" value="1"/>
</dbReference>
<protein>
    <submittedName>
        <fullName evidence="9">Transcription antitermination factor NusB</fullName>
    </submittedName>
</protein>